<dbReference type="GO" id="GO:0005765">
    <property type="term" value="C:lysosomal membrane"/>
    <property type="evidence" value="ECO:0007669"/>
    <property type="project" value="TreeGrafter"/>
</dbReference>
<gene>
    <name evidence="10" type="ORF">CCAP1982_LOCUS6733</name>
</gene>
<accession>A0A811UFZ9</accession>
<dbReference type="InterPro" id="IPR000194">
    <property type="entry name" value="ATPase_F1/V1/A1_a/bsu_nucl-bd"/>
</dbReference>
<evidence type="ECO:0000256" key="1">
    <source>
        <dbReference type="ARBA" id="ARBA00008936"/>
    </source>
</evidence>
<dbReference type="Gene3D" id="1.10.1140.10">
    <property type="entry name" value="Bovine Mitochondrial F1-atpase, Atp Synthase Beta Chain, Chain D, domain 3"/>
    <property type="match status" value="1"/>
</dbReference>
<dbReference type="CDD" id="cd18111">
    <property type="entry name" value="ATP-synt_V_A-type_alpha_C"/>
    <property type="match status" value="1"/>
</dbReference>
<comment type="similarity">
    <text evidence="1">Belongs to the ATPase alpha/beta chains family.</text>
</comment>
<dbReference type="InterPro" id="IPR024034">
    <property type="entry name" value="ATPase_F1/V1_b/a_C"/>
</dbReference>
<dbReference type="OrthoDB" id="7897967at2759"/>
<keyword evidence="3" id="KW-0813">Transport</keyword>
<proteinExistence type="inferred from homology"/>
<feature type="domain" description="ATPase F1/V1/A1 complex alpha/beta subunit nucleotide-binding" evidence="8">
    <location>
        <begin position="1"/>
        <end position="41"/>
    </location>
</feature>
<dbReference type="PANTHER" id="PTHR43607">
    <property type="entry name" value="V-TYPE PROTON ATPASE CATALYTIC SUBUNIT A"/>
    <property type="match status" value="1"/>
</dbReference>
<dbReference type="InterPro" id="IPR022878">
    <property type="entry name" value="V-ATPase_asu"/>
</dbReference>
<dbReference type="EMBL" id="CAJHJT010000012">
    <property type="protein sequence ID" value="CAD6998122.1"/>
    <property type="molecule type" value="Genomic_DNA"/>
</dbReference>
<evidence type="ECO:0000256" key="2">
    <source>
        <dbReference type="ARBA" id="ARBA00012473"/>
    </source>
</evidence>
<dbReference type="AlphaFoldDB" id="A0A811UFZ9"/>
<dbReference type="Pfam" id="PF00006">
    <property type="entry name" value="ATP-synt_ab"/>
    <property type="match status" value="1"/>
</dbReference>
<keyword evidence="5" id="KW-0067">ATP-binding</keyword>
<dbReference type="Gene3D" id="3.40.50.12240">
    <property type="match status" value="1"/>
</dbReference>
<comment type="caution">
    <text evidence="10">The sequence shown here is derived from an EMBL/GenBank/DDBJ whole genome shotgun (WGS) entry which is preliminary data.</text>
</comment>
<dbReference type="SUPFAM" id="SSF52540">
    <property type="entry name" value="P-loop containing nucleoside triphosphate hydrolases"/>
    <property type="match status" value="1"/>
</dbReference>
<dbReference type="InterPro" id="IPR027417">
    <property type="entry name" value="P-loop_NTPase"/>
</dbReference>
<evidence type="ECO:0000313" key="11">
    <source>
        <dbReference type="Proteomes" id="UP000606786"/>
    </source>
</evidence>
<evidence type="ECO:0000313" key="10">
    <source>
        <dbReference type="EMBL" id="CAD6998122.1"/>
    </source>
</evidence>
<evidence type="ECO:0000256" key="4">
    <source>
        <dbReference type="ARBA" id="ARBA00022741"/>
    </source>
</evidence>
<keyword evidence="6" id="KW-1278">Translocase</keyword>
<dbReference type="PANTHER" id="PTHR43607:SF1">
    <property type="entry name" value="H(+)-TRANSPORTING TWO-SECTOR ATPASE"/>
    <property type="match status" value="1"/>
</dbReference>
<sequence>MADSTSRWAEALREISGRLAEMPADSGYPAYLGARLASFYELGWQGFVGGNRQNYMEVAKLVKDDFLQQNSYSPYDRVCPFYKTVGMLRNMLAFYELARHAVESTAQSDNKITWNTIRDAMGNILYQYLQ</sequence>
<evidence type="ECO:0000256" key="5">
    <source>
        <dbReference type="ARBA" id="ARBA00022840"/>
    </source>
</evidence>
<dbReference type="InterPro" id="IPR055190">
    <property type="entry name" value="ATP-synt_VA_C"/>
</dbReference>
<dbReference type="GO" id="GO:0046034">
    <property type="term" value="P:ATP metabolic process"/>
    <property type="evidence" value="ECO:0007669"/>
    <property type="project" value="InterPro"/>
</dbReference>
<dbReference type="GO" id="GO:0046961">
    <property type="term" value="F:proton-transporting ATPase activity, rotational mechanism"/>
    <property type="evidence" value="ECO:0007669"/>
    <property type="project" value="InterPro"/>
</dbReference>
<evidence type="ECO:0000256" key="3">
    <source>
        <dbReference type="ARBA" id="ARBA00022448"/>
    </source>
</evidence>
<keyword evidence="11" id="KW-1185">Reference proteome</keyword>
<evidence type="ECO:0000256" key="7">
    <source>
        <dbReference type="ARBA" id="ARBA00023065"/>
    </source>
</evidence>
<dbReference type="Proteomes" id="UP000606786">
    <property type="component" value="Unassembled WGS sequence"/>
</dbReference>
<dbReference type="Pfam" id="PF22919">
    <property type="entry name" value="ATP-synt_VA_C"/>
    <property type="match status" value="1"/>
</dbReference>
<reference evidence="10" key="1">
    <citation type="submission" date="2020-11" db="EMBL/GenBank/DDBJ databases">
        <authorList>
            <person name="Whitehead M."/>
        </authorList>
    </citation>
    <scope>NUCLEOTIDE SEQUENCE</scope>
    <source>
        <strain evidence="10">EGII</strain>
    </source>
</reference>
<dbReference type="GO" id="GO:0005524">
    <property type="term" value="F:ATP binding"/>
    <property type="evidence" value="ECO:0007669"/>
    <property type="project" value="UniProtKB-KW"/>
</dbReference>
<evidence type="ECO:0000259" key="9">
    <source>
        <dbReference type="Pfam" id="PF22919"/>
    </source>
</evidence>
<name>A0A811UFZ9_CERCA</name>
<feature type="domain" description="ATP synthase A/B type C-terminal" evidence="9">
    <location>
        <begin position="54"/>
        <end position="109"/>
    </location>
</feature>
<dbReference type="SUPFAM" id="SSF47917">
    <property type="entry name" value="C-terminal domain of alpha and beta subunits of F1 ATP synthase"/>
    <property type="match status" value="1"/>
</dbReference>
<evidence type="ECO:0000256" key="6">
    <source>
        <dbReference type="ARBA" id="ARBA00022967"/>
    </source>
</evidence>
<protein>
    <recommendedName>
        <fullName evidence="2">H(+)-transporting two-sector ATPase</fullName>
        <ecNumber evidence="2">7.1.2.2</ecNumber>
    </recommendedName>
</protein>
<organism evidence="10 11">
    <name type="scientific">Ceratitis capitata</name>
    <name type="common">Mediterranean fruit fly</name>
    <name type="synonym">Tephritis capitata</name>
    <dbReference type="NCBI Taxonomy" id="7213"/>
    <lineage>
        <taxon>Eukaryota</taxon>
        <taxon>Metazoa</taxon>
        <taxon>Ecdysozoa</taxon>
        <taxon>Arthropoda</taxon>
        <taxon>Hexapoda</taxon>
        <taxon>Insecta</taxon>
        <taxon>Pterygota</taxon>
        <taxon>Neoptera</taxon>
        <taxon>Endopterygota</taxon>
        <taxon>Diptera</taxon>
        <taxon>Brachycera</taxon>
        <taxon>Muscomorpha</taxon>
        <taxon>Tephritoidea</taxon>
        <taxon>Tephritidae</taxon>
        <taxon>Ceratitis</taxon>
        <taxon>Ceratitis</taxon>
    </lineage>
</organism>
<evidence type="ECO:0000259" key="8">
    <source>
        <dbReference type="Pfam" id="PF00006"/>
    </source>
</evidence>
<keyword evidence="7" id="KW-0406">Ion transport</keyword>
<dbReference type="EC" id="7.1.2.2" evidence="2"/>
<keyword evidence="4" id="KW-0547">Nucleotide-binding</keyword>